<evidence type="ECO:0000256" key="1">
    <source>
        <dbReference type="SAM" id="MobiDB-lite"/>
    </source>
</evidence>
<keyword evidence="3" id="KW-1185">Reference proteome</keyword>
<dbReference type="AlphaFoldDB" id="A0A2T0V4T3"/>
<dbReference type="InterPro" id="IPR022062">
    <property type="entry name" value="DUF3618"/>
</dbReference>
<feature type="compositionally biased region" description="Polar residues" evidence="1">
    <location>
        <begin position="319"/>
        <end position="332"/>
    </location>
</feature>
<feature type="compositionally biased region" description="Basic and acidic residues" evidence="1">
    <location>
        <begin position="186"/>
        <end position="201"/>
    </location>
</feature>
<evidence type="ECO:0000313" key="3">
    <source>
        <dbReference type="Proteomes" id="UP000237647"/>
    </source>
</evidence>
<dbReference type="EMBL" id="PVTK01000003">
    <property type="protein sequence ID" value="PRY65182.1"/>
    <property type="molecule type" value="Genomic_DNA"/>
</dbReference>
<dbReference type="OrthoDB" id="6065071at2"/>
<dbReference type="Pfam" id="PF12277">
    <property type="entry name" value="DUF3618"/>
    <property type="match status" value="1"/>
</dbReference>
<dbReference type="RefSeq" id="WP_106374366.1">
    <property type="nucleotide sequence ID" value="NZ_PVTK01000003.1"/>
</dbReference>
<feature type="compositionally biased region" description="Polar residues" evidence="1">
    <location>
        <begin position="91"/>
        <end position="104"/>
    </location>
</feature>
<dbReference type="Proteomes" id="UP000237647">
    <property type="component" value="Unassembled WGS sequence"/>
</dbReference>
<dbReference type="Gene3D" id="1.10.287.700">
    <property type="entry name" value="Helix hairpin bin"/>
    <property type="match status" value="1"/>
</dbReference>
<feature type="region of interest" description="Disordered" evidence="1">
    <location>
        <begin position="91"/>
        <end position="174"/>
    </location>
</feature>
<reference evidence="2 3" key="1">
    <citation type="submission" date="2018-03" db="EMBL/GenBank/DDBJ databases">
        <title>Genomic Encyclopedia of Type Strains, Phase III (KMG-III): the genomes of soil and plant-associated and newly described type strains.</title>
        <authorList>
            <person name="Whitman W."/>
        </authorList>
    </citation>
    <scope>NUCLEOTIDE SEQUENCE [LARGE SCALE GENOMIC DNA]</scope>
    <source>
        <strain evidence="2 3">CGMCC 1.12152</strain>
    </source>
</reference>
<proteinExistence type="predicted"/>
<name>A0A2T0V4T3_9GAMM</name>
<accession>A0A2T0V4T3</accession>
<feature type="region of interest" description="Disordered" evidence="1">
    <location>
        <begin position="186"/>
        <end position="209"/>
    </location>
</feature>
<feature type="region of interest" description="Disordered" evidence="1">
    <location>
        <begin position="1"/>
        <end position="20"/>
    </location>
</feature>
<sequence>MTDHNDHHDHRSAEEIEKDIHRSRERLDSTLHEIEERFSPQQLLNTSYDYLRHGGANEFVSNLGNTIKQNPLPFLVTTAGLGWLMLAQRNPGSQQSYPRSNQYGGSQGTPGIPVHEGTHAQGSAPGYASSPGYVPGSNETHGSHQTHGSQQGRMSSMKEGAKDKAQQFGDKAKDVAHQLSDKAHNLGDKAHHMGDSMRDSTSHLQHGTQDHLHNMSDRARQMGSSSSDFIQEHPLVVGALGVALGAALAGLFPTTRKEDEYMGEYRDRALHKAAEVGQEQADKAQHAVHDKAEEMKDGTREHDKKDDKQNPAERHDSGLANSNTPSGNTQGKDTLEPPKR</sequence>
<gene>
    <name evidence="2" type="ORF">B0H98_103125</name>
</gene>
<feature type="compositionally biased region" description="Polar residues" evidence="1">
    <location>
        <begin position="137"/>
        <end position="154"/>
    </location>
</feature>
<organism evidence="2 3">
    <name type="scientific">Vreelandella songnenensis</name>
    <dbReference type="NCBI Taxonomy" id="1176243"/>
    <lineage>
        <taxon>Bacteria</taxon>
        <taxon>Pseudomonadati</taxon>
        <taxon>Pseudomonadota</taxon>
        <taxon>Gammaproteobacteria</taxon>
        <taxon>Oceanospirillales</taxon>
        <taxon>Halomonadaceae</taxon>
        <taxon>Vreelandella</taxon>
    </lineage>
</organism>
<feature type="compositionally biased region" description="Basic and acidic residues" evidence="1">
    <location>
        <begin position="274"/>
        <end position="317"/>
    </location>
</feature>
<feature type="region of interest" description="Disordered" evidence="1">
    <location>
        <begin position="274"/>
        <end position="340"/>
    </location>
</feature>
<evidence type="ECO:0000313" key="2">
    <source>
        <dbReference type="EMBL" id="PRY65182.1"/>
    </source>
</evidence>
<comment type="caution">
    <text evidence="2">The sequence shown here is derived from an EMBL/GenBank/DDBJ whole genome shotgun (WGS) entry which is preliminary data.</text>
</comment>
<protein>
    <submittedName>
        <fullName evidence="2">Uncharacterized protein DUF3618</fullName>
    </submittedName>
</protein>
<feature type="compositionally biased region" description="Basic and acidic residues" evidence="1">
    <location>
        <begin position="159"/>
        <end position="174"/>
    </location>
</feature>